<evidence type="ECO:0000256" key="1">
    <source>
        <dbReference type="SAM" id="Phobius"/>
    </source>
</evidence>
<feature type="transmembrane region" description="Helical" evidence="1">
    <location>
        <begin position="94"/>
        <end position="113"/>
    </location>
</feature>
<accession>A0A5E4YKK2</accession>
<organism evidence="2 3">
    <name type="scientific">Pandoraea cepalis</name>
    <dbReference type="NCBI Taxonomy" id="2508294"/>
    <lineage>
        <taxon>Bacteria</taxon>
        <taxon>Pseudomonadati</taxon>
        <taxon>Pseudomonadota</taxon>
        <taxon>Betaproteobacteria</taxon>
        <taxon>Burkholderiales</taxon>
        <taxon>Burkholderiaceae</taxon>
        <taxon>Pandoraea</taxon>
    </lineage>
</organism>
<feature type="transmembrane region" description="Helical" evidence="1">
    <location>
        <begin position="122"/>
        <end position="141"/>
    </location>
</feature>
<evidence type="ECO:0000313" key="3">
    <source>
        <dbReference type="Proteomes" id="UP000384354"/>
    </source>
</evidence>
<dbReference type="AlphaFoldDB" id="A0A5E4YKK2"/>
<dbReference type="RefSeq" id="WP_174975397.1">
    <property type="nucleotide sequence ID" value="NZ_CABPSL010000028.1"/>
</dbReference>
<sequence length="352" mass="37765">MKLRRLVGSDMVQRLVYQSAFFANNTLIYAMIAHSHPGKGLLFFSLFLAAMSLRANLGLQLRNFGCTWCEWVVRLASLLIFVASSRSVSFEHQALTFITIVLVVAFFPTRLLLEPPSLVKSVIIVTSIGISAGLVVVDYLGLGSPRIATQLWLPLLLAPYVVAMGFGLTGNTQAKIEEGVMSPSRLKTSALLLIISGQLIPVLSGTMLVVLAAGFDSAQKVGNYIAMERSLAIGGTLAYFAARVALPKNLPVLLRWLAGFVVASGIAWTCHTSPWVAIPGLFSAGVFLSLSTIALNRSGGERRVFIANTIAFCALFSVWALSAGPMLGASVLMVVYILPQLLVLIPAVLRNA</sequence>
<gene>
    <name evidence="2" type="ORF">PCE31106_04572</name>
</gene>
<feature type="transmembrane region" description="Helical" evidence="1">
    <location>
        <begin position="252"/>
        <end position="269"/>
    </location>
</feature>
<dbReference type="EMBL" id="CABPSL010000028">
    <property type="protein sequence ID" value="VVE49269.1"/>
    <property type="molecule type" value="Genomic_DNA"/>
</dbReference>
<reference evidence="2 3" key="1">
    <citation type="submission" date="2019-08" db="EMBL/GenBank/DDBJ databases">
        <authorList>
            <person name="Peeters C."/>
        </authorList>
    </citation>
    <scope>NUCLEOTIDE SEQUENCE [LARGE SCALE GENOMIC DNA]</scope>
    <source>
        <strain evidence="2 3">LMG 31106</strain>
    </source>
</reference>
<feature type="transmembrane region" description="Helical" evidence="1">
    <location>
        <begin position="40"/>
        <end position="59"/>
    </location>
</feature>
<feature type="transmembrane region" description="Helical" evidence="1">
    <location>
        <begin position="15"/>
        <end position="34"/>
    </location>
</feature>
<keyword evidence="1" id="KW-0472">Membrane</keyword>
<proteinExistence type="predicted"/>
<keyword evidence="1" id="KW-0812">Transmembrane</keyword>
<feature type="transmembrane region" description="Helical" evidence="1">
    <location>
        <begin position="304"/>
        <end position="321"/>
    </location>
</feature>
<feature type="transmembrane region" description="Helical" evidence="1">
    <location>
        <begin position="327"/>
        <end position="349"/>
    </location>
</feature>
<feature type="transmembrane region" description="Helical" evidence="1">
    <location>
        <begin position="147"/>
        <end position="169"/>
    </location>
</feature>
<feature type="transmembrane region" description="Helical" evidence="1">
    <location>
        <begin position="71"/>
        <end position="88"/>
    </location>
</feature>
<feature type="transmembrane region" description="Helical" evidence="1">
    <location>
        <begin position="190"/>
        <end position="215"/>
    </location>
</feature>
<feature type="transmembrane region" description="Helical" evidence="1">
    <location>
        <begin position="275"/>
        <end position="295"/>
    </location>
</feature>
<dbReference type="Proteomes" id="UP000384354">
    <property type="component" value="Unassembled WGS sequence"/>
</dbReference>
<name>A0A5E4YKK2_9BURK</name>
<feature type="transmembrane region" description="Helical" evidence="1">
    <location>
        <begin position="221"/>
        <end position="240"/>
    </location>
</feature>
<protein>
    <submittedName>
        <fullName evidence="2">Uncharacterized protein</fullName>
    </submittedName>
</protein>
<keyword evidence="1" id="KW-1133">Transmembrane helix</keyword>
<evidence type="ECO:0000313" key="2">
    <source>
        <dbReference type="EMBL" id="VVE49269.1"/>
    </source>
</evidence>